<proteinExistence type="inferred from homology"/>
<evidence type="ECO:0000256" key="3">
    <source>
        <dbReference type="ARBA" id="ARBA00022723"/>
    </source>
</evidence>
<feature type="compositionally biased region" description="Polar residues" evidence="10">
    <location>
        <begin position="383"/>
        <end position="409"/>
    </location>
</feature>
<feature type="domain" description="B box-type" evidence="11">
    <location>
        <begin position="60"/>
        <end position="102"/>
    </location>
</feature>
<dbReference type="InterPro" id="IPR000315">
    <property type="entry name" value="Znf_B-box"/>
</dbReference>
<evidence type="ECO:0000313" key="13">
    <source>
        <dbReference type="EMBL" id="KAK7272793.1"/>
    </source>
</evidence>
<evidence type="ECO:0000256" key="9">
    <source>
        <dbReference type="PROSITE-ProRule" id="PRU00357"/>
    </source>
</evidence>
<organism evidence="13 14">
    <name type="scientific">Crotalaria pallida</name>
    <name type="common">Smooth rattlebox</name>
    <name type="synonym">Crotalaria striata</name>
    <dbReference type="NCBI Taxonomy" id="3830"/>
    <lineage>
        <taxon>Eukaryota</taxon>
        <taxon>Viridiplantae</taxon>
        <taxon>Streptophyta</taxon>
        <taxon>Embryophyta</taxon>
        <taxon>Tracheophyta</taxon>
        <taxon>Spermatophyta</taxon>
        <taxon>Magnoliopsida</taxon>
        <taxon>eudicotyledons</taxon>
        <taxon>Gunneridae</taxon>
        <taxon>Pentapetalae</taxon>
        <taxon>rosids</taxon>
        <taxon>fabids</taxon>
        <taxon>Fabales</taxon>
        <taxon>Fabaceae</taxon>
        <taxon>Papilionoideae</taxon>
        <taxon>50 kb inversion clade</taxon>
        <taxon>genistoids sensu lato</taxon>
        <taxon>core genistoids</taxon>
        <taxon>Crotalarieae</taxon>
        <taxon>Crotalaria</taxon>
    </lineage>
</organism>
<keyword evidence="14" id="KW-1185">Reference proteome</keyword>
<dbReference type="CDD" id="cd19821">
    <property type="entry name" value="Bbox1_BBX-like"/>
    <property type="match status" value="1"/>
</dbReference>
<evidence type="ECO:0000259" key="12">
    <source>
        <dbReference type="PROSITE" id="PS51017"/>
    </source>
</evidence>
<feature type="region of interest" description="Disordered" evidence="10">
    <location>
        <begin position="383"/>
        <end position="412"/>
    </location>
</feature>
<dbReference type="PANTHER" id="PTHR31717">
    <property type="entry name" value="ZINC FINGER PROTEIN CONSTANS-LIKE 10"/>
    <property type="match status" value="1"/>
</dbReference>
<dbReference type="PANTHER" id="PTHR31717:SF45">
    <property type="entry name" value="ZINC FINGER PROTEIN CONSTANS-LIKE 14-RELATED"/>
    <property type="match status" value="1"/>
</dbReference>
<name>A0AAN9FIZ4_CROPI</name>
<dbReference type="Proteomes" id="UP001372338">
    <property type="component" value="Unassembled WGS sequence"/>
</dbReference>
<evidence type="ECO:0000313" key="14">
    <source>
        <dbReference type="Proteomes" id="UP001372338"/>
    </source>
</evidence>
<evidence type="ECO:0000256" key="7">
    <source>
        <dbReference type="ARBA" id="ARBA00023242"/>
    </source>
</evidence>
<accession>A0AAN9FIZ4</accession>
<dbReference type="GO" id="GO:0005634">
    <property type="term" value="C:nucleus"/>
    <property type="evidence" value="ECO:0007669"/>
    <property type="project" value="UniProtKB-SubCell"/>
</dbReference>
<dbReference type="InterPro" id="IPR010402">
    <property type="entry name" value="CCT_domain"/>
</dbReference>
<dbReference type="SMART" id="SM00336">
    <property type="entry name" value="BBOX"/>
    <property type="match status" value="1"/>
</dbReference>
<keyword evidence="7 9" id="KW-0539">Nucleus</keyword>
<dbReference type="InterPro" id="IPR049808">
    <property type="entry name" value="CONSTANS-like_Bbox1"/>
</dbReference>
<evidence type="ECO:0000256" key="6">
    <source>
        <dbReference type="ARBA" id="ARBA00022833"/>
    </source>
</evidence>
<evidence type="ECO:0000256" key="2">
    <source>
        <dbReference type="ARBA" id="ARBA00010024"/>
    </source>
</evidence>
<evidence type="ECO:0000256" key="5">
    <source>
        <dbReference type="ARBA" id="ARBA00022771"/>
    </source>
</evidence>
<feature type="compositionally biased region" description="Low complexity" evidence="10">
    <location>
        <begin position="212"/>
        <end position="230"/>
    </location>
</feature>
<keyword evidence="6" id="KW-0862">Zinc</keyword>
<dbReference type="GO" id="GO:0006355">
    <property type="term" value="P:regulation of DNA-templated transcription"/>
    <property type="evidence" value="ECO:0007669"/>
    <property type="project" value="UniProtKB-ARBA"/>
</dbReference>
<comment type="subcellular location">
    <subcellularLocation>
        <location evidence="1 9">Nucleus</location>
    </subcellularLocation>
</comment>
<dbReference type="PROSITE" id="PS50119">
    <property type="entry name" value="ZF_BBOX"/>
    <property type="match status" value="2"/>
</dbReference>
<keyword evidence="5 8" id="KW-0863">Zinc-finger</keyword>
<evidence type="ECO:0000256" key="1">
    <source>
        <dbReference type="ARBA" id="ARBA00004123"/>
    </source>
</evidence>
<feature type="domain" description="CCT" evidence="12">
    <location>
        <begin position="455"/>
        <end position="497"/>
    </location>
</feature>
<reference evidence="13 14" key="1">
    <citation type="submission" date="2024-01" db="EMBL/GenBank/DDBJ databases">
        <title>The genomes of 5 underutilized Papilionoideae crops provide insights into root nodulation and disease resistanc.</title>
        <authorList>
            <person name="Yuan L."/>
        </authorList>
    </citation>
    <scope>NUCLEOTIDE SEQUENCE [LARGE SCALE GENOMIC DNA]</scope>
    <source>
        <strain evidence="13">ZHUSHIDOU_FW_LH</strain>
        <tissue evidence="13">Leaf</tissue>
    </source>
</reference>
<evidence type="ECO:0000256" key="10">
    <source>
        <dbReference type="SAM" id="MobiDB-lite"/>
    </source>
</evidence>
<evidence type="ECO:0000256" key="8">
    <source>
        <dbReference type="PROSITE-ProRule" id="PRU00024"/>
    </source>
</evidence>
<feature type="region of interest" description="Disordered" evidence="10">
    <location>
        <begin position="209"/>
        <end position="232"/>
    </location>
</feature>
<keyword evidence="3" id="KW-0479">Metal-binding</keyword>
<evidence type="ECO:0000256" key="4">
    <source>
        <dbReference type="ARBA" id="ARBA00022737"/>
    </source>
</evidence>
<dbReference type="EMBL" id="JAYWIO010000003">
    <property type="protein sequence ID" value="KAK7272793.1"/>
    <property type="molecule type" value="Genomic_DNA"/>
</dbReference>
<dbReference type="Pfam" id="PF00643">
    <property type="entry name" value="zf-B_box"/>
    <property type="match status" value="1"/>
</dbReference>
<dbReference type="AlphaFoldDB" id="A0AAN9FIZ4"/>
<gene>
    <name evidence="13" type="ORF">RIF29_13833</name>
</gene>
<protein>
    <submittedName>
        <fullName evidence="13">Uncharacterized protein</fullName>
    </submittedName>
</protein>
<dbReference type="Pfam" id="PF06203">
    <property type="entry name" value="CCT"/>
    <property type="match status" value="1"/>
</dbReference>
<dbReference type="GO" id="GO:0008270">
    <property type="term" value="F:zinc ion binding"/>
    <property type="evidence" value="ECO:0007669"/>
    <property type="project" value="UniProtKB-KW"/>
</dbReference>
<comment type="caution">
    <text evidence="13">The sequence shown here is derived from an EMBL/GenBank/DDBJ whole genome shotgun (WGS) entry which is preliminary data.</text>
</comment>
<feature type="domain" description="B box-type" evidence="11">
    <location>
        <begin position="21"/>
        <end position="64"/>
    </location>
</feature>
<feature type="region of interest" description="Disordered" evidence="10">
    <location>
        <begin position="168"/>
        <end position="188"/>
    </location>
</feature>
<sequence>MSSNYCGGGEIEWEGVGVGGLCEFCSREKAVVYCRADSAKLCLLCDQQVHSANLLSLKHSRSLLCDSCASRPVSLHCSLHNLLLCLHCITIIDHHHHHHSPVHAFSGCPSPSHLASIWGFHFATTTTRSSNCSYLDLDLDLDDDTSSNYAHLQSWLHDLMVVPNPLFSSSSQSSRNHNQAAAPPCAGKHKHIIHKQLLQLLNADSDSTLPHAAAADGDGAPTATAPVVTTNEGDNNYCRVPVFETTPNQDKDLFQQREQEEAALQPPQPQPQSQPQPVNVALTSMLMVPGQQLHQHQHQHQHEQSKGCEIIDRTMLLQRQTNSNTQSVQIWDFNSGQLRAHEEDSSVLEGAAVYAASDAKMLGGLYEISAAAYDDVASFNNVSNNPTASQGPATSESNNLPNRRQSSGSVLGKYGGSCGGAKDIQFGDPPLLLTGDNITKAARSKADIDLLAQNRGNAMLRYKEKKKTRRYEKHIRYESRKMRADTRKRVKGRFVKATEAPDL</sequence>
<evidence type="ECO:0000259" key="11">
    <source>
        <dbReference type="PROSITE" id="PS50119"/>
    </source>
</evidence>
<keyword evidence="4" id="KW-0677">Repeat</keyword>
<comment type="similarity">
    <text evidence="2">Belongs to the CONSTANS family.</text>
</comment>
<dbReference type="PROSITE" id="PS51017">
    <property type="entry name" value="CCT"/>
    <property type="match status" value="1"/>
</dbReference>